<evidence type="ECO:0000313" key="7">
    <source>
        <dbReference type="Proteomes" id="UP000649179"/>
    </source>
</evidence>
<dbReference type="PROSITE" id="PS50931">
    <property type="entry name" value="HTH_LYSR"/>
    <property type="match status" value="1"/>
</dbReference>
<dbReference type="Proteomes" id="UP000649179">
    <property type="component" value="Unassembled WGS sequence"/>
</dbReference>
<dbReference type="FunFam" id="1.10.10.10:FF:000001">
    <property type="entry name" value="LysR family transcriptional regulator"/>
    <property type="match status" value="1"/>
</dbReference>
<keyword evidence="4" id="KW-0804">Transcription</keyword>
<dbReference type="InterPro" id="IPR036388">
    <property type="entry name" value="WH-like_DNA-bd_sf"/>
</dbReference>
<dbReference type="AlphaFoldDB" id="A0A917F3S1"/>
<dbReference type="SUPFAM" id="SSF46785">
    <property type="entry name" value="Winged helix' DNA-binding domain"/>
    <property type="match status" value="1"/>
</dbReference>
<proteinExistence type="inferred from homology"/>
<reference evidence="6" key="2">
    <citation type="submission" date="2020-09" db="EMBL/GenBank/DDBJ databases">
        <authorList>
            <person name="Sun Q."/>
            <person name="Zhou Y."/>
        </authorList>
    </citation>
    <scope>NUCLEOTIDE SEQUENCE</scope>
    <source>
        <strain evidence="6">CGMCC 1.16067</strain>
    </source>
</reference>
<dbReference type="Pfam" id="PF03466">
    <property type="entry name" value="LysR_substrate"/>
    <property type="match status" value="1"/>
</dbReference>
<protein>
    <submittedName>
        <fullName evidence="6">LysR family transcriptional regulator</fullName>
    </submittedName>
</protein>
<dbReference type="EMBL" id="BMKQ01000001">
    <property type="protein sequence ID" value="GGF50511.1"/>
    <property type="molecule type" value="Genomic_DNA"/>
</dbReference>
<dbReference type="GO" id="GO:0032993">
    <property type="term" value="C:protein-DNA complex"/>
    <property type="evidence" value="ECO:0007669"/>
    <property type="project" value="TreeGrafter"/>
</dbReference>
<comment type="similarity">
    <text evidence="1">Belongs to the LysR transcriptional regulatory family.</text>
</comment>
<dbReference type="Pfam" id="PF00126">
    <property type="entry name" value="HTH_1"/>
    <property type="match status" value="1"/>
</dbReference>
<evidence type="ECO:0000256" key="3">
    <source>
        <dbReference type="ARBA" id="ARBA00023125"/>
    </source>
</evidence>
<dbReference type="InterPro" id="IPR036390">
    <property type="entry name" value="WH_DNA-bd_sf"/>
</dbReference>
<dbReference type="PANTHER" id="PTHR30346:SF28">
    <property type="entry name" value="HTH-TYPE TRANSCRIPTIONAL REGULATOR CYNR"/>
    <property type="match status" value="1"/>
</dbReference>
<keyword evidence="7" id="KW-1185">Reference proteome</keyword>
<organism evidence="6 7">
    <name type="scientific">Marmoricola endophyticus</name>
    <dbReference type="NCBI Taxonomy" id="2040280"/>
    <lineage>
        <taxon>Bacteria</taxon>
        <taxon>Bacillati</taxon>
        <taxon>Actinomycetota</taxon>
        <taxon>Actinomycetes</taxon>
        <taxon>Propionibacteriales</taxon>
        <taxon>Nocardioidaceae</taxon>
        <taxon>Marmoricola</taxon>
    </lineage>
</organism>
<dbReference type="Gene3D" id="3.40.190.290">
    <property type="match status" value="1"/>
</dbReference>
<evidence type="ECO:0000259" key="5">
    <source>
        <dbReference type="PROSITE" id="PS50931"/>
    </source>
</evidence>
<dbReference type="GO" id="GO:0003700">
    <property type="term" value="F:DNA-binding transcription factor activity"/>
    <property type="evidence" value="ECO:0007669"/>
    <property type="project" value="InterPro"/>
</dbReference>
<accession>A0A917F3S1</accession>
<keyword evidence="2" id="KW-0805">Transcription regulation</keyword>
<gene>
    <name evidence="6" type="ORF">GCM10011519_25590</name>
</gene>
<dbReference type="PRINTS" id="PR00039">
    <property type="entry name" value="HTHLYSR"/>
</dbReference>
<evidence type="ECO:0000256" key="4">
    <source>
        <dbReference type="ARBA" id="ARBA00023163"/>
    </source>
</evidence>
<dbReference type="GO" id="GO:0003677">
    <property type="term" value="F:DNA binding"/>
    <property type="evidence" value="ECO:0007669"/>
    <property type="project" value="UniProtKB-KW"/>
</dbReference>
<comment type="caution">
    <text evidence="6">The sequence shown here is derived from an EMBL/GenBank/DDBJ whole genome shotgun (WGS) entry which is preliminary data.</text>
</comment>
<evidence type="ECO:0000256" key="1">
    <source>
        <dbReference type="ARBA" id="ARBA00009437"/>
    </source>
</evidence>
<feature type="domain" description="HTH lysR-type" evidence="5">
    <location>
        <begin position="25"/>
        <end position="82"/>
    </location>
</feature>
<dbReference type="Gene3D" id="1.10.10.10">
    <property type="entry name" value="Winged helix-like DNA-binding domain superfamily/Winged helix DNA-binding domain"/>
    <property type="match status" value="1"/>
</dbReference>
<reference evidence="6" key="1">
    <citation type="journal article" date="2014" name="Int. J. Syst. Evol. Microbiol.">
        <title>Complete genome sequence of Corynebacterium casei LMG S-19264T (=DSM 44701T), isolated from a smear-ripened cheese.</title>
        <authorList>
            <consortium name="US DOE Joint Genome Institute (JGI-PGF)"/>
            <person name="Walter F."/>
            <person name="Albersmeier A."/>
            <person name="Kalinowski J."/>
            <person name="Ruckert C."/>
        </authorList>
    </citation>
    <scope>NUCLEOTIDE SEQUENCE</scope>
    <source>
        <strain evidence="6">CGMCC 1.16067</strain>
    </source>
</reference>
<evidence type="ECO:0000256" key="2">
    <source>
        <dbReference type="ARBA" id="ARBA00023015"/>
    </source>
</evidence>
<dbReference type="InterPro" id="IPR005119">
    <property type="entry name" value="LysR_subst-bd"/>
</dbReference>
<sequence>MPPLKAYVQYGIIVFAIRLPYAARMQTRDLEWLLALAEQGHVTDTAAMLGTSQPTLSRALARLEDELGAPLFVRTTGGVRATPAGVLAVDAARDLVRRHDQLTADLATLLDPETGTVRLAFLDSMSTSLVPRVLRAFHEHSPRTRVELRQEPSQEILPDLAAGAADLAITSPQPGGDFAWAALQTERLVLVVPPGHRLRARRRVEMAELDGEELITVPVGFGFRTLVDSLYRDAGAAPTISFESQDLATIVGLVGAGLGAAVVPDSIAAAAGVHQIRITAEAARRTIGLTWPTDRPLSAPAARLRDFVVDEFGA</sequence>
<dbReference type="InterPro" id="IPR000847">
    <property type="entry name" value="LysR_HTH_N"/>
</dbReference>
<keyword evidence="3" id="KW-0238">DNA-binding</keyword>
<name>A0A917F3S1_9ACTN</name>
<dbReference type="PANTHER" id="PTHR30346">
    <property type="entry name" value="TRANSCRIPTIONAL DUAL REGULATOR HCAR-RELATED"/>
    <property type="match status" value="1"/>
</dbReference>
<dbReference type="SUPFAM" id="SSF53850">
    <property type="entry name" value="Periplasmic binding protein-like II"/>
    <property type="match status" value="1"/>
</dbReference>
<evidence type="ECO:0000313" key="6">
    <source>
        <dbReference type="EMBL" id="GGF50511.1"/>
    </source>
</evidence>